<dbReference type="PROSITE" id="PS50102">
    <property type="entry name" value="RRM"/>
    <property type="match status" value="1"/>
</dbReference>
<keyword evidence="4" id="KW-1185">Reference proteome</keyword>
<reference evidence="3" key="1">
    <citation type="submission" date="2013-10" db="EMBL/GenBank/DDBJ databases">
        <title>Genomic analysis of the causative agents of coccidiosis in chickens.</title>
        <authorList>
            <person name="Reid A.J."/>
            <person name="Blake D."/>
            <person name="Billington K."/>
            <person name="Browne H."/>
            <person name="Dunn M."/>
            <person name="Hung S."/>
            <person name="Kawahara F."/>
            <person name="Miranda-Saavedra D."/>
            <person name="Mourier T."/>
            <person name="Nagra H."/>
            <person name="Otto T.D."/>
            <person name="Rawlings N."/>
            <person name="Sanchez A."/>
            <person name="Sanders M."/>
            <person name="Subramaniam C."/>
            <person name="Tay Y."/>
            <person name="Dear P."/>
            <person name="Doerig C."/>
            <person name="Gruber A."/>
            <person name="Parkinson J."/>
            <person name="Shirley M."/>
            <person name="Wan K.L."/>
            <person name="Berriman M."/>
            <person name="Tomley F."/>
            <person name="Pain A."/>
        </authorList>
    </citation>
    <scope>NUCLEOTIDE SEQUENCE [LARGE SCALE GENOMIC DNA]</scope>
    <source>
        <strain evidence="3">Houghton</strain>
    </source>
</reference>
<dbReference type="Gene3D" id="3.30.70.330">
    <property type="match status" value="1"/>
</dbReference>
<dbReference type="AlphaFoldDB" id="U6MUL7"/>
<evidence type="ECO:0000313" key="3">
    <source>
        <dbReference type="EMBL" id="CDJ66778.1"/>
    </source>
</evidence>
<reference evidence="3" key="2">
    <citation type="submission" date="2013-10" db="EMBL/GenBank/DDBJ databases">
        <authorList>
            <person name="Aslett M."/>
        </authorList>
    </citation>
    <scope>NUCLEOTIDE SEQUENCE [LARGE SCALE GENOMIC DNA]</scope>
    <source>
        <strain evidence="3">Houghton</strain>
    </source>
</reference>
<sequence>MAREAMDGFLLKGNELIVKSPMTEEERSLWKETREAIASGTDRLIRLKRNKLPQGLGFGGGACEQEAKGLFGTAPFQKDTQEAIQASHPDDIINQGRVVRVTNLPENFAEEDVKQIMEVFGPIMAINLFSHLGEVLIHFYQKEDAARAISTMDGFLVAS</sequence>
<feature type="domain" description="RRM" evidence="2">
    <location>
        <begin position="97"/>
        <end position="159"/>
    </location>
</feature>
<evidence type="ECO:0000259" key="2">
    <source>
        <dbReference type="PROSITE" id="PS50102"/>
    </source>
</evidence>
<dbReference type="InterPro" id="IPR012677">
    <property type="entry name" value="Nucleotide-bd_a/b_plait_sf"/>
</dbReference>
<dbReference type="Pfam" id="PF00076">
    <property type="entry name" value="RRM_1"/>
    <property type="match status" value="1"/>
</dbReference>
<protein>
    <recommendedName>
        <fullName evidence="2">RRM domain-containing protein</fullName>
    </recommendedName>
</protein>
<dbReference type="GeneID" id="25472696"/>
<accession>U6MUL7</accession>
<name>U6MUL7_9EIME</name>
<keyword evidence="1" id="KW-0694">RNA-binding</keyword>
<dbReference type="InterPro" id="IPR000504">
    <property type="entry name" value="RRM_dom"/>
</dbReference>
<organism evidence="3 4">
    <name type="scientific">Eimeria necatrix</name>
    <dbReference type="NCBI Taxonomy" id="51315"/>
    <lineage>
        <taxon>Eukaryota</taxon>
        <taxon>Sar</taxon>
        <taxon>Alveolata</taxon>
        <taxon>Apicomplexa</taxon>
        <taxon>Conoidasida</taxon>
        <taxon>Coccidia</taxon>
        <taxon>Eucoccidiorida</taxon>
        <taxon>Eimeriorina</taxon>
        <taxon>Eimeriidae</taxon>
        <taxon>Eimeria</taxon>
    </lineage>
</organism>
<dbReference type="OrthoDB" id="639027at2759"/>
<dbReference type="GO" id="GO:0003723">
    <property type="term" value="F:RNA binding"/>
    <property type="evidence" value="ECO:0007669"/>
    <property type="project" value="UniProtKB-UniRule"/>
</dbReference>
<dbReference type="SMART" id="SM00360">
    <property type="entry name" value="RRM"/>
    <property type="match status" value="1"/>
</dbReference>
<dbReference type="Proteomes" id="UP000030754">
    <property type="component" value="Unassembled WGS sequence"/>
</dbReference>
<dbReference type="InterPro" id="IPR035979">
    <property type="entry name" value="RBD_domain_sf"/>
</dbReference>
<dbReference type="VEuPathDB" id="ToxoDB:ENH_00025270"/>
<dbReference type="RefSeq" id="XP_013435245.1">
    <property type="nucleotide sequence ID" value="XM_013579791.1"/>
</dbReference>
<evidence type="ECO:0000256" key="1">
    <source>
        <dbReference type="PROSITE-ProRule" id="PRU00176"/>
    </source>
</evidence>
<gene>
    <name evidence="3" type="ORF">ENH_00025270</name>
</gene>
<proteinExistence type="predicted"/>
<dbReference type="EMBL" id="HG723798">
    <property type="protein sequence ID" value="CDJ66778.1"/>
    <property type="molecule type" value="Genomic_DNA"/>
</dbReference>
<evidence type="ECO:0000313" key="4">
    <source>
        <dbReference type="Proteomes" id="UP000030754"/>
    </source>
</evidence>
<dbReference type="SUPFAM" id="SSF54928">
    <property type="entry name" value="RNA-binding domain, RBD"/>
    <property type="match status" value="1"/>
</dbReference>